<feature type="domain" description="Ubiquitin-like" evidence="1">
    <location>
        <begin position="72"/>
        <end position="121"/>
    </location>
</feature>
<proteinExistence type="predicted"/>
<evidence type="ECO:0000313" key="2">
    <source>
        <dbReference type="EMBL" id="CDO96194.1"/>
    </source>
</evidence>
<dbReference type="AlphaFoldDB" id="A0A0A8LBC0"/>
<gene>
    <name evidence="2" type="ORF">KLDO_g4409</name>
</gene>
<keyword evidence="3" id="KW-1185">Reference proteome</keyword>
<dbReference type="PRINTS" id="PR00348">
    <property type="entry name" value="UBIQUITIN"/>
</dbReference>
<reference evidence="2 3" key="1">
    <citation type="submission" date="2014-03" db="EMBL/GenBank/DDBJ databases">
        <title>The genome of Kluyveromyces dobzhanskii.</title>
        <authorList>
            <person name="Nystedt B."/>
            <person name="Astrom S."/>
        </authorList>
    </citation>
    <scope>NUCLEOTIDE SEQUENCE [LARGE SCALE GENOMIC DNA]</scope>
    <source>
        <strain evidence="2 3">CBS 2104</strain>
    </source>
</reference>
<dbReference type="Gene3D" id="3.10.20.90">
    <property type="entry name" value="Phosphatidylinositol 3-kinase Catalytic Subunit, Chain A, domain 1"/>
    <property type="match status" value="1"/>
</dbReference>
<protein>
    <submittedName>
        <fullName evidence="2">WGS project CCBQ000000000 data, contig 00058</fullName>
    </submittedName>
</protein>
<dbReference type="InterPro" id="IPR000626">
    <property type="entry name" value="Ubiquitin-like_dom"/>
</dbReference>
<dbReference type="PROSITE" id="PS50053">
    <property type="entry name" value="UBIQUITIN_2"/>
    <property type="match status" value="1"/>
</dbReference>
<dbReference type="EMBL" id="CCBQ010000047">
    <property type="protein sequence ID" value="CDO96194.1"/>
    <property type="molecule type" value="Genomic_DNA"/>
</dbReference>
<evidence type="ECO:0000259" key="1">
    <source>
        <dbReference type="PROSITE" id="PS50053"/>
    </source>
</evidence>
<accession>A0A0A8LBC0</accession>
<name>A0A0A8LBC0_9SACH</name>
<organism evidence="2 3">
    <name type="scientific">Kluyveromyces dobzhanskii CBS 2104</name>
    <dbReference type="NCBI Taxonomy" id="1427455"/>
    <lineage>
        <taxon>Eukaryota</taxon>
        <taxon>Fungi</taxon>
        <taxon>Dikarya</taxon>
        <taxon>Ascomycota</taxon>
        <taxon>Saccharomycotina</taxon>
        <taxon>Saccharomycetes</taxon>
        <taxon>Saccharomycetales</taxon>
        <taxon>Saccharomycetaceae</taxon>
        <taxon>Kluyveromyces</taxon>
    </lineage>
</organism>
<dbReference type="InterPro" id="IPR019956">
    <property type="entry name" value="Ubiquitin_dom"/>
</dbReference>
<evidence type="ECO:0000313" key="3">
    <source>
        <dbReference type="Proteomes" id="UP000031516"/>
    </source>
</evidence>
<dbReference type="OrthoDB" id="428577at2759"/>
<dbReference type="PANTHER" id="PTHR10666">
    <property type="entry name" value="UBIQUITIN"/>
    <property type="match status" value="1"/>
</dbReference>
<comment type="caution">
    <text evidence="2">The sequence shown here is derived from an EMBL/GenBank/DDBJ whole genome shotgun (WGS) entry which is preliminary data.</text>
</comment>
<dbReference type="InterPro" id="IPR050158">
    <property type="entry name" value="Ubiquitin_ubiquitin-like"/>
</dbReference>
<dbReference type="SUPFAM" id="SSF54236">
    <property type="entry name" value="Ubiquitin-like"/>
    <property type="match status" value="1"/>
</dbReference>
<dbReference type="Proteomes" id="UP000031516">
    <property type="component" value="Unassembled WGS sequence"/>
</dbReference>
<dbReference type="Pfam" id="PF00240">
    <property type="entry name" value="ubiquitin"/>
    <property type="match status" value="1"/>
</dbReference>
<dbReference type="SMART" id="SM00213">
    <property type="entry name" value="UBQ"/>
    <property type="match status" value="1"/>
</dbReference>
<sequence length="142" mass="16140">MSGILFIVVAVSHRQLIINLKKVDIKEYCILTTIEKDETRLPDATALIFDDIATRSSYQSAIPETGHCYRRMQLKVKTLTGKEISVDVDSSETVYHIKELLEEKEGIPPSQQKLIFQGKQMYVIKNILRGGNVSKTLTSYTY</sequence>
<dbReference type="InterPro" id="IPR029071">
    <property type="entry name" value="Ubiquitin-like_domsf"/>
</dbReference>